<dbReference type="EMBL" id="UPTC01001626">
    <property type="protein sequence ID" value="VBB32269.1"/>
    <property type="molecule type" value="Genomic_DNA"/>
</dbReference>
<name>A0A498SMG3_ACAVI</name>
<keyword evidence="2" id="KW-1133">Transmembrane helix</keyword>
<accession>A0A498SMG3</accession>
<feature type="compositionally biased region" description="Basic and acidic residues" evidence="1">
    <location>
        <begin position="325"/>
        <end position="334"/>
    </location>
</feature>
<gene>
    <name evidence="3" type="ORF">NAV_LOCUS7060</name>
</gene>
<keyword evidence="2" id="KW-0812">Transmembrane</keyword>
<dbReference type="Proteomes" id="UP000276991">
    <property type="component" value="Unassembled WGS sequence"/>
</dbReference>
<evidence type="ECO:0000313" key="3">
    <source>
        <dbReference type="EMBL" id="VBB32269.1"/>
    </source>
</evidence>
<organism evidence="3 4">
    <name type="scientific">Acanthocheilonema viteae</name>
    <name type="common">Filarial nematode worm</name>
    <name type="synonym">Dipetalonema viteae</name>
    <dbReference type="NCBI Taxonomy" id="6277"/>
    <lineage>
        <taxon>Eukaryota</taxon>
        <taxon>Metazoa</taxon>
        <taxon>Ecdysozoa</taxon>
        <taxon>Nematoda</taxon>
        <taxon>Chromadorea</taxon>
        <taxon>Rhabditida</taxon>
        <taxon>Spirurina</taxon>
        <taxon>Spiruromorpha</taxon>
        <taxon>Filarioidea</taxon>
        <taxon>Onchocercidae</taxon>
        <taxon>Acanthocheilonema</taxon>
    </lineage>
</organism>
<sequence length="482" mass="55170">MIQETLYSLAQNGSLLGLTNLLVLVLVVINRSMAAIHFIGQIFNTLKSRRQEVQCNEISSMLSDYNVFGDLCDQILPFHNFGVYLLRGHTLFTLTFLVIALVIFIVTVCYHRNVRRQNNVLNEEIRECKPQRRREMLFNTLLLSICAYFISIAGQSFVEIAVFWAENREDATEWARWFQLARIAAFVDPLFNPLLVTLRIPAMNAKLQWIGRCISNMTLLICCRKRVRKGRSKQKRILASTTGMSSTSPHTVHSDDFFSKLLCHRNLRSKFSSSYRRSHSGTVSIAKLSSTAINISPKNITKLVLSNISLSSTISEGCTYPETFTDERTQKDSGTDNCISKNTQSKNKNSKKIIQKYYETTSKKVLIFNAFPETFRNRNGSIYSDIIIKWLEYMPSHVMINRVYNFDKMIESIKLIEQEISAIESVCLRKKLNMGDFATNESLQIDDEKSTVMNVSEMLNETLRTLNDLIIDVCKNNSNAES</sequence>
<proteinExistence type="predicted"/>
<evidence type="ECO:0000313" key="4">
    <source>
        <dbReference type="Proteomes" id="UP000276991"/>
    </source>
</evidence>
<evidence type="ECO:0000256" key="1">
    <source>
        <dbReference type="SAM" id="MobiDB-lite"/>
    </source>
</evidence>
<feature type="transmembrane region" description="Helical" evidence="2">
    <location>
        <begin position="141"/>
        <end position="165"/>
    </location>
</feature>
<dbReference type="Gene3D" id="1.20.1070.10">
    <property type="entry name" value="Rhodopsin 7-helix transmembrane proteins"/>
    <property type="match status" value="1"/>
</dbReference>
<keyword evidence="4" id="KW-1185">Reference proteome</keyword>
<dbReference type="OrthoDB" id="5854682at2759"/>
<protein>
    <submittedName>
        <fullName evidence="3">Uncharacterized protein</fullName>
    </submittedName>
</protein>
<feature type="transmembrane region" description="Helical" evidence="2">
    <location>
        <begin position="91"/>
        <end position="110"/>
    </location>
</feature>
<feature type="transmembrane region" description="Helical" evidence="2">
    <location>
        <begin position="21"/>
        <end position="43"/>
    </location>
</feature>
<reference evidence="3 4" key="1">
    <citation type="submission" date="2018-08" db="EMBL/GenBank/DDBJ databases">
        <authorList>
            <person name="Laetsch R D."/>
            <person name="Stevens L."/>
            <person name="Kumar S."/>
            <person name="Blaxter L. M."/>
        </authorList>
    </citation>
    <scope>NUCLEOTIDE SEQUENCE [LARGE SCALE GENOMIC DNA]</scope>
</reference>
<feature type="region of interest" description="Disordered" evidence="1">
    <location>
        <begin position="325"/>
        <end position="344"/>
    </location>
</feature>
<dbReference type="AlphaFoldDB" id="A0A498SMG3"/>
<keyword evidence="2" id="KW-0472">Membrane</keyword>
<evidence type="ECO:0000256" key="2">
    <source>
        <dbReference type="SAM" id="Phobius"/>
    </source>
</evidence>